<dbReference type="AlphaFoldDB" id="A0A520KRT1"/>
<gene>
    <name evidence="7" type="primary">atpE</name>
    <name evidence="9" type="ORF">EF806_06405</name>
</gene>
<protein>
    <recommendedName>
        <fullName evidence="7">A-type ATP synthase subunit E</fullName>
    </recommendedName>
</protein>
<evidence type="ECO:0000256" key="2">
    <source>
        <dbReference type="ARBA" id="ARBA00022448"/>
    </source>
</evidence>
<reference evidence="9 10" key="1">
    <citation type="journal article" date="2019" name="Nat. Microbiol.">
        <title>Wide diversity of methane and short-chain alkane metabolisms in uncultured archaea.</title>
        <authorList>
            <person name="Borrel G."/>
            <person name="Adam P.S."/>
            <person name="McKay L.J."/>
            <person name="Chen L.X."/>
            <person name="Sierra-Garcia I.N."/>
            <person name="Sieber C.M."/>
            <person name="Letourneur Q."/>
            <person name="Ghozlane A."/>
            <person name="Andersen G.L."/>
            <person name="Li W.J."/>
            <person name="Hallam S.J."/>
            <person name="Muyzer G."/>
            <person name="de Oliveira V.M."/>
            <person name="Inskeep W.P."/>
            <person name="Banfield J.F."/>
            <person name="Gribaldo S."/>
        </authorList>
    </citation>
    <scope>NUCLEOTIDE SEQUENCE [LARGE SCALE GENOMIC DNA]</scope>
    <source>
        <strain evidence="9">NM1a</strain>
    </source>
</reference>
<keyword evidence="2 7" id="KW-0813">Transport</keyword>
<evidence type="ECO:0000256" key="4">
    <source>
        <dbReference type="ARBA" id="ARBA00023065"/>
    </source>
</evidence>
<dbReference type="GO" id="GO:0005524">
    <property type="term" value="F:ATP binding"/>
    <property type="evidence" value="ECO:0007669"/>
    <property type="project" value="UniProtKB-UniRule"/>
</dbReference>
<dbReference type="GO" id="GO:0046961">
    <property type="term" value="F:proton-transporting ATPase activity, rotational mechanism"/>
    <property type="evidence" value="ECO:0007669"/>
    <property type="project" value="InterPro"/>
</dbReference>
<organism evidence="9 10">
    <name type="scientific">Methanoliparum thermophilum</name>
    <dbReference type="NCBI Taxonomy" id="2491083"/>
    <lineage>
        <taxon>Archaea</taxon>
        <taxon>Methanobacteriati</taxon>
        <taxon>Methanobacteriota</taxon>
        <taxon>Candidatus Methanoliparia</taxon>
        <taxon>Candidatus Methanoliparales</taxon>
        <taxon>Candidatus Methanoliparaceae</taxon>
        <taxon>Candidatus Methanoliparum</taxon>
    </lineage>
</organism>
<evidence type="ECO:0000313" key="9">
    <source>
        <dbReference type="EMBL" id="RZN63859.1"/>
    </source>
</evidence>
<dbReference type="Proteomes" id="UP000317158">
    <property type="component" value="Unassembled WGS sequence"/>
</dbReference>
<keyword evidence="4 7" id="KW-0406">Ion transport</keyword>
<comment type="caution">
    <text evidence="9">The sequence shown here is derived from an EMBL/GenBank/DDBJ whole genome shotgun (WGS) entry which is preliminary data.</text>
</comment>
<keyword evidence="3 7" id="KW-0375">Hydrogen ion transport</keyword>
<dbReference type="Pfam" id="PF01991">
    <property type="entry name" value="vATP-synt_E"/>
    <property type="match status" value="1"/>
</dbReference>
<keyword evidence="5 7" id="KW-0472">Membrane</keyword>
<dbReference type="GO" id="GO:0005886">
    <property type="term" value="C:plasma membrane"/>
    <property type="evidence" value="ECO:0007669"/>
    <property type="project" value="UniProtKB-SubCell"/>
</dbReference>
<evidence type="ECO:0000256" key="8">
    <source>
        <dbReference type="SAM" id="Coils"/>
    </source>
</evidence>
<sequence length="198" mass="23110">MSTGAELIIKDIETRTKEEIGKIMEDAEKKIAEIRRKKEEDAEKEKNKILDRGKNLAEREKQRILADARIKAKKEFLEEKERIIQEVIDKAIDKLREIVKSKEYEKKLLDLIKSSVDIIDEKKVDILVNKRDKETLEKHADRLNKILGNINYIIGKPIDCIGGVIVRSENVEVDNTLETRLERSMERLRADIAKMLFE</sequence>
<evidence type="ECO:0000313" key="10">
    <source>
        <dbReference type="Proteomes" id="UP000317158"/>
    </source>
</evidence>
<dbReference type="InterPro" id="IPR002842">
    <property type="entry name" value="ATPase_V1_Esu"/>
</dbReference>
<accession>A0A520KRT1</accession>
<dbReference type="InterPro" id="IPR038495">
    <property type="entry name" value="ATPase_E_C"/>
</dbReference>
<evidence type="ECO:0000256" key="1">
    <source>
        <dbReference type="ARBA" id="ARBA00005901"/>
    </source>
</evidence>
<dbReference type="HAMAP" id="MF_00311">
    <property type="entry name" value="ATP_synth_E_arch"/>
    <property type="match status" value="1"/>
</dbReference>
<comment type="subcellular location">
    <subcellularLocation>
        <location evidence="7">Cell membrane</location>
        <topology evidence="7">Peripheral membrane protein</topology>
    </subcellularLocation>
</comment>
<feature type="coiled-coil region" evidence="8">
    <location>
        <begin position="17"/>
        <end position="44"/>
    </location>
</feature>
<dbReference type="Gene3D" id="3.30.2320.30">
    <property type="entry name" value="ATP synthase, E subunit, C-terminal"/>
    <property type="match status" value="1"/>
</dbReference>
<comment type="function">
    <text evidence="7">Component of the A-type ATP synthase that produces ATP from ADP in the presence of a proton gradient across the membrane.</text>
</comment>
<dbReference type="GO" id="GO:0042777">
    <property type="term" value="P:proton motive force-driven plasma membrane ATP synthesis"/>
    <property type="evidence" value="ECO:0007669"/>
    <property type="project" value="UniProtKB-UniRule"/>
</dbReference>
<dbReference type="SUPFAM" id="SSF160527">
    <property type="entry name" value="V-type ATPase subunit E-like"/>
    <property type="match status" value="1"/>
</dbReference>
<dbReference type="EMBL" id="RXIF01000012">
    <property type="protein sequence ID" value="RZN63859.1"/>
    <property type="molecule type" value="Genomic_DNA"/>
</dbReference>
<evidence type="ECO:0000256" key="6">
    <source>
        <dbReference type="ARBA" id="ARBA00023310"/>
    </source>
</evidence>
<keyword evidence="6 7" id="KW-0066">ATP synthesis</keyword>
<evidence type="ECO:0000256" key="7">
    <source>
        <dbReference type="HAMAP-Rule" id="MF_00311"/>
    </source>
</evidence>
<comment type="subunit">
    <text evidence="7">Has multiple subunits with at least A(3), B(3), C, D, E, F, H, I and proteolipid K(x).</text>
</comment>
<dbReference type="GO" id="GO:0046933">
    <property type="term" value="F:proton-transporting ATP synthase activity, rotational mechanism"/>
    <property type="evidence" value="ECO:0007669"/>
    <property type="project" value="UniProtKB-UniRule"/>
</dbReference>
<evidence type="ECO:0000256" key="5">
    <source>
        <dbReference type="ARBA" id="ARBA00023136"/>
    </source>
</evidence>
<name>A0A520KRT1_METT2</name>
<dbReference type="Gene3D" id="1.20.5.620">
    <property type="entry name" value="F1F0 ATP synthase subunit B, membrane domain"/>
    <property type="match status" value="1"/>
</dbReference>
<comment type="similarity">
    <text evidence="1 7">Belongs to the V-ATPase E subunit family.</text>
</comment>
<proteinExistence type="inferred from homology"/>
<dbReference type="GO" id="GO:0033178">
    <property type="term" value="C:proton-transporting two-sector ATPase complex, catalytic domain"/>
    <property type="evidence" value="ECO:0007669"/>
    <property type="project" value="InterPro"/>
</dbReference>
<keyword evidence="7" id="KW-1003">Cell membrane</keyword>
<evidence type="ECO:0000256" key="3">
    <source>
        <dbReference type="ARBA" id="ARBA00022781"/>
    </source>
</evidence>
<keyword evidence="8" id="KW-0175">Coiled coil</keyword>